<reference evidence="3" key="1">
    <citation type="submission" date="2018-11" db="EMBL/GenBank/DDBJ databases">
        <title>Genome sequencing of a novel mesophilic and cellulolytic organism within the genus Hungateiclostridium.</title>
        <authorList>
            <person name="Rettenmaier R."/>
            <person name="Liebl W."/>
            <person name="Zverlov V."/>
        </authorList>
    </citation>
    <scope>NUCLEOTIDE SEQUENCE [LARGE SCALE GENOMIC DNA]</scope>
    <source>
        <strain evidence="3">N2K1</strain>
    </source>
</reference>
<accession>A0A4Q0I0Q7</accession>
<evidence type="ECO:0000313" key="2">
    <source>
        <dbReference type="EMBL" id="RXE57748.1"/>
    </source>
</evidence>
<keyword evidence="1" id="KW-0472">Membrane</keyword>
<organism evidence="2 3">
    <name type="scientific">Acetivibrio mesophilus</name>
    <dbReference type="NCBI Taxonomy" id="2487273"/>
    <lineage>
        <taxon>Bacteria</taxon>
        <taxon>Bacillati</taxon>
        <taxon>Bacillota</taxon>
        <taxon>Clostridia</taxon>
        <taxon>Eubacteriales</taxon>
        <taxon>Oscillospiraceae</taxon>
        <taxon>Acetivibrio</taxon>
    </lineage>
</organism>
<dbReference type="Proteomes" id="UP000289166">
    <property type="component" value="Unassembled WGS sequence"/>
</dbReference>
<protein>
    <submittedName>
        <fullName evidence="2">Uncharacterized protein</fullName>
    </submittedName>
</protein>
<name>A0A4Q0I0Q7_9FIRM</name>
<feature type="transmembrane region" description="Helical" evidence="1">
    <location>
        <begin position="12"/>
        <end position="37"/>
    </location>
</feature>
<dbReference type="AlphaFoldDB" id="A0A4Q0I0Q7"/>
<evidence type="ECO:0000313" key="3">
    <source>
        <dbReference type="Proteomes" id="UP000289166"/>
    </source>
</evidence>
<evidence type="ECO:0000256" key="1">
    <source>
        <dbReference type="SAM" id="Phobius"/>
    </source>
</evidence>
<dbReference type="OrthoDB" id="9961836at2"/>
<keyword evidence="1" id="KW-0812">Transmembrane</keyword>
<gene>
    <name evidence="2" type="ORF">EFD62_15955</name>
</gene>
<comment type="caution">
    <text evidence="2">The sequence shown here is derived from an EMBL/GenBank/DDBJ whole genome shotgun (WGS) entry which is preliminary data.</text>
</comment>
<keyword evidence="3" id="KW-1185">Reference proteome</keyword>
<proteinExistence type="predicted"/>
<sequence>MYMEMQIWLIELVAELLIFMLKVFSLVLSIILFIYWIKKLSQKNSKFNRDKLVPENPEVLWGCPECGNSNPNTTFI</sequence>
<keyword evidence="1" id="KW-1133">Transmembrane helix</keyword>
<dbReference type="EMBL" id="RLII01000038">
    <property type="protein sequence ID" value="RXE57748.1"/>
    <property type="molecule type" value="Genomic_DNA"/>
</dbReference>